<evidence type="ECO:0000313" key="3">
    <source>
        <dbReference type="Proteomes" id="UP000800038"/>
    </source>
</evidence>
<protein>
    <recommendedName>
        <fullName evidence="1">DUF7730 domain-containing protein</fullName>
    </recommendedName>
</protein>
<gene>
    <name evidence="2" type="ORF">EJ02DRAFT_459276</name>
</gene>
<dbReference type="Proteomes" id="UP000800038">
    <property type="component" value="Unassembled WGS sequence"/>
</dbReference>
<evidence type="ECO:0000259" key="1">
    <source>
        <dbReference type="Pfam" id="PF24864"/>
    </source>
</evidence>
<evidence type="ECO:0000313" key="2">
    <source>
        <dbReference type="EMBL" id="KAF1936746.1"/>
    </source>
</evidence>
<feature type="domain" description="DUF7730" evidence="1">
    <location>
        <begin position="50"/>
        <end position="86"/>
    </location>
</feature>
<name>A0A6A5SE30_9PLEO</name>
<dbReference type="InterPro" id="IPR056632">
    <property type="entry name" value="DUF7730"/>
</dbReference>
<dbReference type="OrthoDB" id="3659303at2759"/>
<accession>A0A6A5SE30</accession>
<keyword evidence="3" id="KW-1185">Reference proteome</keyword>
<dbReference type="PANTHER" id="PTHR38790:SF4">
    <property type="entry name" value="2EXR DOMAIN-CONTAINING PROTEIN"/>
    <property type="match status" value="1"/>
</dbReference>
<dbReference type="EMBL" id="ML976172">
    <property type="protein sequence ID" value="KAF1936746.1"/>
    <property type="molecule type" value="Genomic_DNA"/>
</dbReference>
<dbReference type="AlphaFoldDB" id="A0A6A5SE30"/>
<organism evidence="2 3">
    <name type="scientific">Clathrospora elynae</name>
    <dbReference type="NCBI Taxonomy" id="706981"/>
    <lineage>
        <taxon>Eukaryota</taxon>
        <taxon>Fungi</taxon>
        <taxon>Dikarya</taxon>
        <taxon>Ascomycota</taxon>
        <taxon>Pezizomycotina</taxon>
        <taxon>Dothideomycetes</taxon>
        <taxon>Pleosporomycetidae</taxon>
        <taxon>Pleosporales</taxon>
        <taxon>Diademaceae</taxon>
        <taxon>Clathrospora</taxon>
    </lineage>
</organism>
<dbReference type="Pfam" id="PF24864">
    <property type="entry name" value="DUF7730"/>
    <property type="match status" value="1"/>
</dbReference>
<dbReference type="PANTHER" id="PTHR38790">
    <property type="entry name" value="2EXR DOMAIN-CONTAINING PROTEIN-RELATED"/>
    <property type="match status" value="1"/>
</dbReference>
<proteinExistence type="predicted"/>
<sequence length="261" mass="30245">MGPARRFVRTTSTLSLEIVRHTRRRLKETSQYLARMMLNKGSRQQITTKNQRQSPLLRLPPELRNMIYEYVLSGLTFQMHHIKVRQDRRALAIVSVCRQTHADTCVLLYKLGTFSFDRLSLHPDTKLPCLKHFLARRTLVQREAIQTISLLAAQPVGSSSETSLEPGVGLAAQNFDILKSLPNLKRVNMFILFELTIDAFRYHFLPTVTERQFLDWVMRKLNPTRDALHSLVHLMVPAAEVGFFWLGVRNELAVPLWDIWI</sequence>
<reference evidence="2" key="1">
    <citation type="journal article" date="2020" name="Stud. Mycol.">
        <title>101 Dothideomycetes genomes: a test case for predicting lifestyles and emergence of pathogens.</title>
        <authorList>
            <person name="Haridas S."/>
            <person name="Albert R."/>
            <person name="Binder M."/>
            <person name="Bloem J."/>
            <person name="Labutti K."/>
            <person name="Salamov A."/>
            <person name="Andreopoulos B."/>
            <person name="Baker S."/>
            <person name="Barry K."/>
            <person name="Bills G."/>
            <person name="Bluhm B."/>
            <person name="Cannon C."/>
            <person name="Castanera R."/>
            <person name="Culley D."/>
            <person name="Daum C."/>
            <person name="Ezra D."/>
            <person name="Gonzalez J."/>
            <person name="Henrissat B."/>
            <person name="Kuo A."/>
            <person name="Liang C."/>
            <person name="Lipzen A."/>
            <person name="Lutzoni F."/>
            <person name="Magnuson J."/>
            <person name="Mondo S."/>
            <person name="Nolan M."/>
            <person name="Ohm R."/>
            <person name="Pangilinan J."/>
            <person name="Park H.-J."/>
            <person name="Ramirez L."/>
            <person name="Alfaro M."/>
            <person name="Sun H."/>
            <person name="Tritt A."/>
            <person name="Yoshinaga Y."/>
            <person name="Zwiers L.-H."/>
            <person name="Turgeon B."/>
            <person name="Goodwin S."/>
            <person name="Spatafora J."/>
            <person name="Crous P."/>
            <person name="Grigoriev I."/>
        </authorList>
    </citation>
    <scope>NUCLEOTIDE SEQUENCE</scope>
    <source>
        <strain evidence="2">CBS 161.51</strain>
    </source>
</reference>